<keyword evidence="7" id="KW-1185">Reference proteome</keyword>
<dbReference type="Proteomes" id="UP001055114">
    <property type="component" value="Unassembled WGS sequence"/>
</dbReference>
<reference evidence="5 6" key="1">
    <citation type="submission" date="2018-08" db="EMBL/GenBank/DDBJ databases">
        <title>A genome reference for cultivated species of the human gut microbiota.</title>
        <authorList>
            <person name="Zou Y."/>
            <person name="Xue W."/>
            <person name="Luo G."/>
        </authorList>
    </citation>
    <scope>NUCLEOTIDE SEQUENCE [LARGE SCALE GENOMIC DNA]</scope>
    <source>
        <strain evidence="5 6">AM34-17</strain>
    </source>
</reference>
<dbReference type="EMBL" id="WNDD01000003">
    <property type="protein sequence ID" value="MTV00765.1"/>
    <property type="molecule type" value="Genomic_DNA"/>
</dbReference>
<evidence type="ECO:0000313" key="8">
    <source>
        <dbReference type="Proteomes" id="UP000448908"/>
    </source>
</evidence>
<gene>
    <name evidence="1" type="ORF">CE91St3_07710</name>
    <name evidence="5" type="ORF">DW828_00365</name>
    <name evidence="2" type="ORF">GMD82_01735</name>
    <name evidence="3" type="ORF">GMD92_06085</name>
    <name evidence="4" type="ORF">GME02_03620</name>
</gene>
<evidence type="ECO:0000313" key="7">
    <source>
        <dbReference type="Proteomes" id="UP000434916"/>
    </source>
</evidence>
<dbReference type="Proteomes" id="UP000434916">
    <property type="component" value="Unassembled WGS sequence"/>
</dbReference>
<dbReference type="AlphaFoldDB" id="A0A355VQA9"/>
<dbReference type="RefSeq" id="WP_005635966.1">
    <property type="nucleotide sequence ID" value="NZ_BAABYG010000001.1"/>
</dbReference>
<evidence type="ECO:0000313" key="4">
    <source>
        <dbReference type="EMBL" id="MTV00765.1"/>
    </source>
</evidence>
<dbReference type="OrthoDB" id="1121857at2"/>
<dbReference type="EMBL" id="BQNZ01000001">
    <property type="protein sequence ID" value="GKH70908.1"/>
    <property type="molecule type" value="Genomic_DNA"/>
</dbReference>
<reference evidence="1" key="3">
    <citation type="submission" date="2022-01" db="EMBL/GenBank/DDBJ databases">
        <title>Novel bile acid biosynthetic pathways are enriched in the microbiome of centenarians.</title>
        <authorList>
            <person name="Sato Y."/>
            <person name="Atarashi K."/>
            <person name="Plichta R.D."/>
            <person name="Arai Y."/>
            <person name="Sasajima S."/>
            <person name="Kearney M.S."/>
            <person name="Suda W."/>
            <person name="Takeshita K."/>
            <person name="Sasaki T."/>
            <person name="Okamoto S."/>
            <person name="Skelly N.A."/>
            <person name="Okamura Y."/>
            <person name="Vlamakis H."/>
            <person name="Li Y."/>
            <person name="Tanoue T."/>
            <person name="Takei H."/>
            <person name="Nittono H."/>
            <person name="Narushima S."/>
            <person name="Irie J."/>
            <person name="Itoh H."/>
            <person name="Moriya K."/>
            <person name="Sugiura Y."/>
            <person name="Suematsu M."/>
            <person name="Moritoki N."/>
            <person name="Shibata S."/>
            <person name="Littman R.D."/>
            <person name="Fischbach A.M."/>
            <person name="Uwamino Y."/>
            <person name="Inoue T."/>
            <person name="Honda A."/>
            <person name="Hattori M."/>
            <person name="Murai T."/>
            <person name="Xavier J.R."/>
            <person name="Hirose N."/>
            <person name="Honda K."/>
        </authorList>
    </citation>
    <scope>NUCLEOTIDE SEQUENCE</scope>
    <source>
        <strain evidence="1">CE91-St3</strain>
    </source>
</reference>
<evidence type="ECO:0000313" key="5">
    <source>
        <dbReference type="EMBL" id="RHC90033.1"/>
    </source>
</evidence>
<dbReference type="EMBL" id="WNDA01000007">
    <property type="protein sequence ID" value="MTU68649.1"/>
    <property type="molecule type" value="Genomic_DNA"/>
</dbReference>
<dbReference type="EMBL" id="QSII01000001">
    <property type="protein sequence ID" value="RHC90033.1"/>
    <property type="molecule type" value="Genomic_DNA"/>
</dbReference>
<evidence type="ECO:0000313" key="9">
    <source>
        <dbReference type="Proteomes" id="UP000482671"/>
    </source>
</evidence>
<name>A0A355VQA9_9BACT</name>
<evidence type="ECO:0000313" key="1">
    <source>
        <dbReference type="EMBL" id="GKH70908.1"/>
    </source>
</evidence>
<evidence type="ECO:0000313" key="6">
    <source>
        <dbReference type="Proteomes" id="UP000286260"/>
    </source>
</evidence>
<dbReference type="Proteomes" id="UP000448908">
    <property type="component" value="Unassembled WGS sequence"/>
</dbReference>
<organism evidence="5 6">
    <name type="scientific">Parabacteroides merdae</name>
    <dbReference type="NCBI Taxonomy" id="46503"/>
    <lineage>
        <taxon>Bacteria</taxon>
        <taxon>Pseudomonadati</taxon>
        <taxon>Bacteroidota</taxon>
        <taxon>Bacteroidia</taxon>
        <taxon>Bacteroidales</taxon>
        <taxon>Tannerellaceae</taxon>
        <taxon>Parabacteroides</taxon>
    </lineage>
</organism>
<proteinExistence type="predicted"/>
<reference evidence="7 8" key="2">
    <citation type="journal article" date="2019" name="Nat. Med.">
        <title>A library of human gut bacterial isolates paired with longitudinal multiomics data enables mechanistic microbiome research.</title>
        <authorList>
            <person name="Poyet M."/>
            <person name="Groussin M."/>
            <person name="Gibbons S.M."/>
            <person name="Avila-Pacheco J."/>
            <person name="Jiang X."/>
            <person name="Kearney S.M."/>
            <person name="Perrotta A.R."/>
            <person name="Berdy B."/>
            <person name="Zhao S."/>
            <person name="Lieberman T.D."/>
            <person name="Swanson P.K."/>
            <person name="Smith M."/>
            <person name="Roesemann S."/>
            <person name="Alexander J.E."/>
            <person name="Rich S.A."/>
            <person name="Livny J."/>
            <person name="Vlamakis H."/>
            <person name="Clish C."/>
            <person name="Bullock K."/>
            <person name="Deik A."/>
            <person name="Scott J."/>
            <person name="Pierce K.A."/>
            <person name="Xavier R.J."/>
            <person name="Alm E.J."/>
        </authorList>
    </citation>
    <scope>NUCLEOTIDE SEQUENCE [LARGE SCALE GENOMIC DNA]</scope>
    <source>
        <strain evidence="4 9">BIOML-A11</strain>
        <strain evidence="3 8">BIOML-A16</strain>
        <strain evidence="2 7">BIOML-A29</strain>
    </source>
</reference>
<dbReference type="EMBL" id="WNCN01000002">
    <property type="protein sequence ID" value="MTU38252.1"/>
    <property type="molecule type" value="Genomic_DNA"/>
</dbReference>
<evidence type="ECO:0000313" key="2">
    <source>
        <dbReference type="EMBL" id="MTU38252.1"/>
    </source>
</evidence>
<comment type="caution">
    <text evidence="5">The sequence shown here is derived from an EMBL/GenBank/DDBJ whole genome shotgun (WGS) entry which is preliminary data.</text>
</comment>
<evidence type="ECO:0000313" key="3">
    <source>
        <dbReference type="EMBL" id="MTU68649.1"/>
    </source>
</evidence>
<dbReference type="GeneID" id="49204835"/>
<protein>
    <submittedName>
        <fullName evidence="5">Uncharacterized protein</fullName>
    </submittedName>
</protein>
<dbReference type="STRING" id="46503.ERS852463_02358"/>
<dbReference type="Proteomes" id="UP000286260">
    <property type="component" value="Unassembled WGS sequence"/>
</dbReference>
<sequence length="94" mass="10856">MAKRRILKRDISYVAGDLFSEALFCKLYLPGVNSEKADVVMARVLDMQDEFIRRANRPDGKENKKRVKEYYCKLRADLQTEINAIATEIGELSK</sequence>
<dbReference type="Proteomes" id="UP000482671">
    <property type="component" value="Unassembled WGS sequence"/>
</dbReference>
<accession>A0A355VQA9</accession>